<dbReference type="InterPro" id="IPR058620">
    <property type="entry name" value="YtrI_C"/>
</dbReference>
<dbReference type="Proteomes" id="UP001501734">
    <property type="component" value="Unassembled WGS sequence"/>
</dbReference>
<proteinExistence type="predicted"/>
<gene>
    <name evidence="4" type="primary">ytrI</name>
    <name evidence="4" type="ORF">GCM10022410_23310</name>
</gene>
<dbReference type="Pfam" id="PF26347">
    <property type="entry name" value="YtrI_sporulation"/>
    <property type="match status" value="1"/>
</dbReference>
<sequence>MHLFPYYKNKNWQRFFVGLFIGAIISYFVFIYMYGQLLEKRIEENLQLRIENQELQLNYRILEENMSDLNQKYQEKLHIHSVDILITNADVFKLDRFSLHELTELIKNEVNDIIGKEVTTLTEHYPLLIRTIENKTYKIDDFTYRAKIKHLFINEQSQIHIELDF</sequence>
<keyword evidence="2" id="KW-0812">Transmembrane</keyword>
<organism evidence="4 5">
    <name type="scientific">Amphibacillus indicireducens</name>
    <dbReference type="NCBI Taxonomy" id="1076330"/>
    <lineage>
        <taxon>Bacteria</taxon>
        <taxon>Bacillati</taxon>
        <taxon>Bacillota</taxon>
        <taxon>Bacilli</taxon>
        <taxon>Bacillales</taxon>
        <taxon>Bacillaceae</taxon>
        <taxon>Amphibacillus</taxon>
    </lineage>
</organism>
<feature type="coiled-coil region" evidence="1">
    <location>
        <begin position="38"/>
        <end position="72"/>
    </location>
</feature>
<dbReference type="EMBL" id="BAABDL010000127">
    <property type="protein sequence ID" value="GAA4078031.1"/>
    <property type="molecule type" value="Genomic_DNA"/>
</dbReference>
<evidence type="ECO:0000313" key="5">
    <source>
        <dbReference type="Proteomes" id="UP001501734"/>
    </source>
</evidence>
<dbReference type="InterPro" id="IPR048198">
    <property type="entry name" value="YtrI"/>
</dbReference>
<evidence type="ECO:0000256" key="1">
    <source>
        <dbReference type="SAM" id="Coils"/>
    </source>
</evidence>
<keyword evidence="1" id="KW-0175">Coiled coil</keyword>
<feature type="domain" description="Sporulation membrane protein YtrI C-terminal" evidence="3">
    <location>
        <begin position="81"/>
        <end position="163"/>
    </location>
</feature>
<evidence type="ECO:0000259" key="3">
    <source>
        <dbReference type="Pfam" id="PF26347"/>
    </source>
</evidence>
<comment type="caution">
    <text evidence="4">The sequence shown here is derived from an EMBL/GenBank/DDBJ whole genome shotgun (WGS) entry which is preliminary data.</text>
</comment>
<dbReference type="NCBIfam" id="NF041479">
    <property type="entry name" value="spor_membprot_YtrI"/>
    <property type="match status" value="1"/>
</dbReference>
<feature type="transmembrane region" description="Helical" evidence="2">
    <location>
        <begin position="12"/>
        <end position="34"/>
    </location>
</feature>
<evidence type="ECO:0000256" key="2">
    <source>
        <dbReference type="SAM" id="Phobius"/>
    </source>
</evidence>
<accession>A0ABP7W0S5</accession>
<keyword evidence="2" id="KW-1133">Transmembrane helix</keyword>
<keyword evidence="5" id="KW-1185">Reference proteome</keyword>
<name>A0ABP7W0S5_9BACI</name>
<keyword evidence="2" id="KW-0472">Membrane</keyword>
<evidence type="ECO:0000313" key="4">
    <source>
        <dbReference type="EMBL" id="GAA4078031.1"/>
    </source>
</evidence>
<dbReference type="RefSeq" id="WP_344913375.1">
    <property type="nucleotide sequence ID" value="NZ_BAABDL010000127.1"/>
</dbReference>
<reference evidence="5" key="1">
    <citation type="journal article" date="2019" name="Int. J. Syst. Evol. Microbiol.">
        <title>The Global Catalogue of Microorganisms (GCM) 10K type strain sequencing project: providing services to taxonomists for standard genome sequencing and annotation.</title>
        <authorList>
            <consortium name="The Broad Institute Genomics Platform"/>
            <consortium name="The Broad Institute Genome Sequencing Center for Infectious Disease"/>
            <person name="Wu L."/>
            <person name="Ma J."/>
        </authorList>
    </citation>
    <scope>NUCLEOTIDE SEQUENCE [LARGE SCALE GENOMIC DNA]</scope>
    <source>
        <strain evidence="5">JCM 17250</strain>
    </source>
</reference>
<protein>
    <submittedName>
        <fullName evidence="4">Sporulation membrane protein YtrI</fullName>
    </submittedName>
</protein>